<dbReference type="Pfam" id="PF10934">
    <property type="entry name" value="Sheath_initiator"/>
    <property type="match status" value="1"/>
</dbReference>
<name>A0A9E7MV78_9CAUD</name>
<dbReference type="InterPro" id="IPR020288">
    <property type="entry name" value="Sheath_initiator"/>
</dbReference>
<accession>A0A9E7MV78</accession>
<proteinExistence type="predicted"/>
<gene>
    <name evidence="1" type="ORF">PLUTO_00100</name>
</gene>
<sequence>MFLPDGRNLAILSGEEAVAQSVRQACKMRKSEDIYNVNAGVDYFGTVFSSPPDPAAARASLAQNILASPDVVSIESLVIDISANEFSYVAQIATIYGAIELRSSK</sequence>
<reference evidence="1" key="1">
    <citation type="submission" date="2022-05" db="EMBL/GenBank/DDBJ databases">
        <authorList>
            <person name="Friedrich I."/>
            <person name="Poehlein A."/>
            <person name="Schneider D."/>
            <person name="Hertel R."/>
            <person name="Daniel R."/>
        </authorList>
    </citation>
    <scope>NUCLEOTIDE SEQUENCE</scope>
</reference>
<organism evidence="1 2">
    <name type="scientific">Luteibacter phage vB_LflM-Pluto</name>
    <dbReference type="NCBI Taxonomy" id="2948611"/>
    <lineage>
        <taxon>Viruses</taxon>
        <taxon>Duplodnaviria</taxon>
        <taxon>Heunggongvirae</taxon>
        <taxon>Uroviricota</taxon>
        <taxon>Caudoviricetes</taxon>
        <taxon>Lindbergviridae</taxon>
        <taxon>Plutovirus</taxon>
        <taxon>Plutovirus pluto</taxon>
    </lineage>
</organism>
<protein>
    <submittedName>
        <fullName evidence="1">Uncharacterized protein</fullName>
    </submittedName>
</protein>
<keyword evidence="2" id="KW-1185">Reference proteome</keyword>
<dbReference type="Proteomes" id="UP001056883">
    <property type="component" value="Segment"/>
</dbReference>
<evidence type="ECO:0000313" key="2">
    <source>
        <dbReference type="Proteomes" id="UP001056883"/>
    </source>
</evidence>
<evidence type="ECO:0000313" key="1">
    <source>
        <dbReference type="EMBL" id="USN16326.1"/>
    </source>
</evidence>
<dbReference type="EMBL" id="ON529861">
    <property type="protein sequence ID" value="USN16326.1"/>
    <property type="molecule type" value="Genomic_DNA"/>
</dbReference>